<evidence type="ECO:0000256" key="11">
    <source>
        <dbReference type="ARBA" id="ARBA00023224"/>
    </source>
</evidence>
<dbReference type="KEGG" id="muo:115476798"/>
<evidence type="ECO:0000256" key="9">
    <source>
        <dbReference type="ARBA" id="ARBA00023170"/>
    </source>
</evidence>
<dbReference type="PRINTS" id="PR01904">
    <property type="entry name" value="GPR40FAMILY"/>
</dbReference>
<dbReference type="InterPro" id="IPR013312">
    <property type="entry name" value="GPR40-rel_orph"/>
</dbReference>
<keyword evidence="5 14" id="KW-1133">Transmembrane helix</keyword>
<gene>
    <name evidence="17" type="primary">LOC115476798</name>
</gene>
<organism evidence="16 17">
    <name type="scientific">Microcaecilia unicolor</name>
    <dbReference type="NCBI Taxonomy" id="1415580"/>
    <lineage>
        <taxon>Eukaryota</taxon>
        <taxon>Metazoa</taxon>
        <taxon>Chordata</taxon>
        <taxon>Craniata</taxon>
        <taxon>Vertebrata</taxon>
        <taxon>Euteleostomi</taxon>
        <taxon>Amphibia</taxon>
        <taxon>Gymnophiona</taxon>
        <taxon>Siphonopidae</taxon>
        <taxon>Microcaecilia</taxon>
    </lineage>
</organism>
<dbReference type="Gene3D" id="1.20.1070.10">
    <property type="entry name" value="Rhodopsin 7-helix transmembrane proteins"/>
    <property type="match status" value="1"/>
</dbReference>
<dbReference type="GO" id="GO:0045125">
    <property type="term" value="F:bioactive lipid receptor activity"/>
    <property type="evidence" value="ECO:0007669"/>
    <property type="project" value="TreeGrafter"/>
</dbReference>
<dbReference type="InterPro" id="IPR017452">
    <property type="entry name" value="GPCR_Rhodpsn_7TM"/>
</dbReference>
<dbReference type="PRINTS" id="PR00237">
    <property type="entry name" value="GPCRRHODOPSN"/>
</dbReference>
<evidence type="ECO:0000259" key="15">
    <source>
        <dbReference type="PROSITE" id="PS50262"/>
    </source>
</evidence>
<evidence type="ECO:0000256" key="12">
    <source>
        <dbReference type="ARBA" id="ARBA00033166"/>
    </source>
</evidence>
<dbReference type="PRINTS" id="PR01905">
    <property type="entry name" value="FATTYACIDR"/>
</dbReference>
<dbReference type="InterPro" id="IPR013313">
    <property type="entry name" value="GPR40_recept_FA"/>
</dbReference>
<keyword evidence="4 14" id="KW-0812">Transmembrane</keyword>
<dbReference type="GO" id="GO:0007204">
    <property type="term" value="P:positive regulation of cytosolic calcium ion concentration"/>
    <property type="evidence" value="ECO:0007669"/>
    <property type="project" value="TreeGrafter"/>
</dbReference>
<dbReference type="RefSeq" id="XP_030069235.1">
    <property type="nucleotide sequence ID" value="XM_030213375.1"/>
</dbReference>
<dbReference type="InParanoid" id="A0A6P7Z1A1"/>
<comment type="function">
    <text evidence="13">G-protein coupled receptor for medium and long chain saturated and unsaturated fatty acids that plays an important role in glucose homeostasis. Fatty acid binding increases glucose-stimulated insulin secretion, and may also enhance the secretion of glucagon-like peptide 1 (GLP-1). May also play a role in bone homeostasis; receptor signaling activates pathways that inhibit osteoclast differentiation. Ligand binding leads to a conformation change that triggers signaling via G-proteins that activate phospholipase C, leading to an increase of the intracellular calcium concentration. Seems to act through a G(q) and G(i)-mediated pathway. Mediates the anti-inflammatory effects of omega-3 polyunsaturated fatty acids (PUFAs) via inhibition of NLRP3 inflammasome activation.</text>
</comment>
<dbReference type="Proteomes" id="UP000515156">
    <property type="component" value="Chromosome 8"/>
</dbReference>
<evidence type="ECO:0000256" key="5">
    <source>
        <dbReference type="ARBA" id="ARBA00022989"/>
    </source>
</evidence>
<dbReference type="SUPFAM" id="SSF81321">
    <property type="entry name" value="Family A G protein-coupled receptor-like"/>
    <property type="match status" value="1"/>
</dbReference>
<keyword evidence="11" id="KW-0807">Transducer</keyword>
<evidence type="ECO:0000313" key="17">
    <source>
        <dbReference type="RefSeq" id="XP_030069235.1"/>
    </source>
</evidence>
<evidence type="ECO:0000256" key="3">
    <source>
        <dbReference type="ARBA" id="ARBA00022475"/>
    </source>
</evidence>
<accession>A0A6P7Z1A1</accession>
<comment type="subcellular location">
    <subcellularLocation>
        <location evidence="1">Cell membrane</location>
        <topology evidence="1">Multi-pass membrane protein</topology>
    </subcellularLocation>
</comment>
<reference evidence="17" key="1">
    <citation type="submission" date="2025-08" db="UniProtKB">
        <authorList>
            <consortium name="RefSeq"/>
        </authorList>
    </citation>
    <scope>IDENTIFICATION</scope>
</reference>
<feature type="transmembrane region" description="Helical" evidence="14">
    <location>
        <begin position="86"/>
        <end position="106"/>
    </location>
</feature>
<evidence type="ECO:0000256" key="1">
    <source>
        <dbReference type="ARBA" id="ARBA00004651"/>
    </source>
</evidence>
<feature type="domain" description="G-protein coupled receptors family 1 profile" evidence="15">
    <location>
        <begin position="1"/>
        <end position="235"/>
    </location>
</feature>
<keyword evidence="10" id="KW-0325">Glycoprotein</keyword>
<dbReference type="GO" id="GO:0032024">
    <property type="term" value="P:positive regulation of insulin secretion"/>
    <property type="evidence" value="ECO:0007669"/>
    <property type="project" value="TreeGrafter"/>
</dbReference>
<dbReference type="GO" id="GO:0070542">
    <property type="term" value="P:response to fatty acid"/>
    <property type="evidence" value="ECO:0007669"/>
    <property type="project" value="TreeGrafter"/>
</dbReference>
<evidence type="ECO:0000256" key="13">
    <source>
        <dbReference type="ARBA" id="ARBA00045206"/>
    </source>
</evidence>
<evidence type="ECO:0000256" key="14">
    <source>
        <dbReference type="SAM" id="Phobius"/>
    </source>
</evidence>
<dbReference type="AlphaFoldDB" id="A0A6P7Z1A1"/>
<feature type="transmembrane region" description="Helical" evidence="14">
    <location>
        <begin position="46"/>
        <end position="65"/>
    </location>
</feature>
<dbReference type="GeneID" id="115476798"/>
<dbReference type="PANTHER" id="PTHR45822:SF4">
    <property type="entry name" value="FREE FATTY ACID RECEPTOR 1"/>
    <property type="match status" value="1"/>
</dbReference>
<evidence type="ECO:0000256" key="4">
    <source>
        <dbReference type="ARBA" id="ARBA00022692"/>
    </source>
</evidence>
<keyword evidence="16" id="KW-1185">Reference proteome</keyword>
<dbReference type="InterPro" id="IPR000276">
    <property type="entry name" value="GPCR_Rhodpsn"/>
</dbReference>
<feature type="transmembrane region" description="Helical" evidence="14">
    <location>
        <begin position="7"/>
        <end position="26"/>
    </location>
</feature>
<evidence type="ECO:0000256" key="10">
    <source>
        <dbReference type="ARBA" id="ARBA00023180"/>
    </source>
</evidence>
<evidence type="ECO:0000256" key="7">
    <source>
        <dbReference type="ARBA" id="ARBA00023136"/>
    </source>
</evidence>
<keyword evidence="6" id="KW-0297">G-protein coupled receptor</keyword>
<keyword evidence="3" id="KW-1003">Cell membrane</keyword>
<sequence length="284" mass="32689">MTPNLIYMINLCISDLVFILFLPIKIIETSTNQWTLPAILCPIYNFFHFSTIYASVCFLTVVSIGRYLGTAFPITYQMYKKPKYSCYVSLALWAFVIFHVSLVFFIETGLNSSAAYFLSTTPNGTECYESFTTEQLKVVVPVRLELSIVLFFLPLSITTFCYIHCLQILMRSQMHVSKKKRAIKVAITTMTLFIACFAPYNISHVIGYATFENIWWRREALLPSTCNAFLDPLVFYFLSSATDKGFLHFWKSLQQKYGSVQRKFSAAFVKDVQKQKPQIFTTSL</sequence>
<evidence type="ECO:0000313" key="16">
    <source>
        <dbReference type="Proteomes" id="UP000515156"/>
    </source>
</evidence>
<evidence type="ECO:0000256" key="6">
    <source>
        <dbReference type="ARBA" id="ARBA00023040"/>
    </source>
</evidence>
<feature type="transmembrane region" description="Helical" evidence="14">
    <location>
        <begin position="146"/>
        <end position="170"/>
    </location>
</feature>
<protein>
    <recommendedName>
        <fullName evidence="2">Free fatty acid receptor 1</fullName>
    </recommendedName>
    <alternativeName>
        <fullName evidence="12">G-protein coupled receptor 40</fullName>
    </alternativeName>
</protein>
<dbReference type="PANTHER" id="PTHR45822">
    <property type="entry name" value="FREE FATTY ACID RECEPTOR 2-RELATED"/>
    <property type="match status" value="1"/>
</dbReference>
<name>A0A6P7Z1A1_9AMPH</name>
<proteinExistence type="predicted"/>
<keyword evidence="7 14" id="KW-0472">Membrane</keyword>
<dbReference type="CDD" id="cd14983">
    <property type="entry name" value="7tmA_FFAR"/>
    <property type="match status" value="1"/>
</dbReference>
<keyword evidence="8" id="KW-1015">Disulfide bond</keyword>
<keyword evidence="9" id="KW-0675">Receptor</keyword>
<dbReference type="GO" id="GO:0005886">
    <property type="term" value="C:plasma membrane"/>
    <property type="evidence" value="ECO:0007669"/>
    <property type="project" value="UniProtKB-SubCell"/>
</dbReference>
<dbReference type="Pfam" id="PF00001">
    <property type="entry name" value="7tm_1"/>
    <property type="match status" value="1"/>
</dbReference>
<evidence type="ECO:0000256" key="8">
    <source>
        <dbReference type="ARBA" id="ARBA00023157"/>
    </source>
</evidence>
<feature type="transmembrane region" description="Helical" evidence="14">
    <location>
        <begin position="182"/>
        <end position="200"/>
    </location>
</feature>
<dbReference type="PROSITE" id="PS50262">
    <property type="entry name" value="G_PROTEIN_RECEP_F1_2"/>
    <property type="match status" value="1"/>
</dbReference>
<dbReference type="OrthoDB" id="5961208at2759"/>
<evidence type="ECO:0000256" key="2">
    <source>
        <dbReference type="ARBA" id="ARBA00021527"/>
    </source>
</evidence>